<keyword evidence="2 8" id="KW-0813">Transport</keyword>
<feature type="compositionally biased region" description="Basic and acidic residues" evidence="9">
    <location>
        <begin position="419"/>
        <end position="430"/>
    </location>
</feature>
<reference evidence="12 13" key="1">
    <citation type="submission" date="2014-04" db="EMBL/GenBank/DDBJ databases">
        <authorList>
            <consortium name="DOE Joint Genome Institute"/>
            <person name="Kuo A."/>
            <person name="Zuccaro A."/>
            <person name="Kohler A."/>
            <person name="Nagy L.G."/>
            <person name="Floudas D."/>
            <person name="Copeland A."/>
            <person name="Barry K.W."/>
            <person name="Cichocki N."/>
            <person name="Veneault-Fourrey C."/>
            <person name="LaButti K."/>
            <person name="Lindquist E.A."/>
            <person name="Lipzen A."/>
            <person name="Lundell T."/>
            <person name="Morin E."/>
            <person name="Murat C."/>
            <person name="Sun H."/>
            <person name="Tunlid A."/>
            <person name="Henrissat B."/>
            <person name="Grigoriev I.V."/>
            <person name="Hibbett D.S."/>
            <person name="Martin F."/>
            <person name="Nordberg H.P."/>
            <person name="Cantor M.N."/>
            <person name="Hua S.X."/>
        </authorList>
    </citation>
    <scope>NUCLEOTIDE SEQUENCE [LARGE SCALE GENOMIC DNA]</scope>
    <source>
        <strain evidence="12 13">MAFF 305830</strain>
    </source>
</reference>
<proteinExistence type="inferred from homology"/>
<feature type="compositionally biased region" description="Basic and acidic residues" evidence="9">
    <location>
        <begin position="910"/>
        <end position="919"/>
    </location>
</feature>
<feature type="region of interest" description="Disordered" evidence="9">
    <location>
        <begin position="396"/>
        <end position="528"/>
    </location>
</feature>
<comment type="subcellular location">
    <subcellularLocation>
        <location evidence="1">Membrane</location>
        <topology evidence="1">Multi-pass membrane protein</topology>
    </subcellularLocation>
</comment>
<feature type="region of interest" description="Disordered" evidence="9">
    <location>
        <begin position="806"/>
        <end position="849"/>
    </location>
</feature>
<dbReference type="InterPro" id="IPR013099">
    <property type="entry name" value="K_chnl_dom"/>
</dbReference>
<reference evidence="13" key="2">
    <citation type="submission" date="2015-01" db="EMBL/GenBank/DDBJ databases">
        <title>Evolutionary Origins and Diversification of the Mycorrhizal Mutualists.</title>
        <authorList>
            <consortium name="DOE Joint Genome Institute"/>
            <consortium name="Mycorrhizal Genomics Consortium"/>
            <person name="Kohler A."/>
            <person name="Kuo A."/>
            <person name="Nagy L.G."/>
            <person name="Floudas D."/>
            <person name="Copeland A."/>
            <person name="Barry K.W."/>
            <person name="Cichocki N."/>
            <person name="Veneault-Fourrey C."/>
            <person name="LaButti K."/>
            <person name="Lindquist E.A."/>
            <person name="Lipzen A."/>
            <person name="Lundell T."/>
            <person name="Morin E."/>
            <person name="Murat C."/>
            <person name="Riley R."/>
            <person name="Ohm R."/>
            <person name="Sun H."/>
            <person name="Tunlid A."/>
            <person name="Henrissat B."/>
            <person name="Grigoriev I.V."/>
            <person name="Hibbett D.S."/>
            <person name="Martin F."/>
        </authorList>
    </citation>
    <scope>NUCLEOTIDE SEQUENCE [LARGE SCALE GENOMIC DNA]</scope>
    <source>
        <strain evidence="13">MAFF 305830</strain>
    </source>
</reference>
<feature type="transmembrane region" description="Helical" evidence="10">
    <location>
        <begin position="227"/>
        <end position="251"/>
    </location>
</feature>
<feature type="transmembrane region" description="Helical" evidence="10">
    <location>
        <begin position="594"/>
        <end position="612"/>
    </location>
</feature>
<feature type="transmembrane region" description="Helical" evidence="10">
    <location>
        <begin position="193"/>
        <end position="215"/>
    </location>
</feature>
<feature type="compositionally biased region" description="Basic and acidic residues" evidence="9">
    <location>
        <begin position="20"/>
        <end position="40"/>
    </location>
</feature>
<feature type="compositionally biased region" description="Low complexity" evidence="9">
    <location>
        <begin position="870"/>
        <end position="883"/>
    </location>
</feature>
<dbReference type="GO" id="GO:0030322">
    <property type="term" value="P:stabilization of membrane potential"/>
    <property type="evidence" value="ECO:0007669"/>
    <property type="project" value="TreeGrafter"/>
</dbReference>
<feature type="domain" description="Potassium channel" evidence="11">
    <location>
        <begin position="276"/>
        <end position="348"/>
    </location>
</feature>
<comment type="similarity">
    <text evidence="8">Belongs to the two pore domain potassium channel (TC 1.A.1.8) family.</text>
</comment>
<feature type="compositionally biased region" description="Acidic residues" evidence="9">
    <location>
        <begin position="815"/>
        <end position="832"/>
    </location>
</feature>
<dbReference type="GO" id="GO:0022841">
    <property type="term" value="F:potassium ion leak channel activity"/>
    <property type="evidence" value="ECO:0007669"/>
    <property type="project" value="TreeGrafter"/>
</dbReference>
<feature type="region of interest" description="Disordered" evidence="9">
    <location>
        <begin position="672"/>
        <end position="692"/>
    </location>
</feature>
<evidence type="ECO:0000256" key="9">
    <source>
        <dbReference type="SAM" id="MobiDB-lite"/>
    </source>
</evidence>
<dbReference type="Proteomes" id="UP000054097">
    <property type="component" value="Unassembled WGS sequence"/>
</dbReference>
<keyword evidence="6 10" id="KW-0472">Membrane</keyword>
<feature type="transmembrane region" description="Helical" evidence="10">
    <location>
        <begin position="624"/>
        <end position="644"/>
    </location>
</feature>
<feature type="region of interest" description="Disordered" evidence="9">
    <location>
        <begin position="20"/>
        <end position="78"/>
    </location>
</feature>
<feature type="compositionally biased region" description="Polar residues" evidence="9">
    <location>
        <begin position="49"/>
        <end position="58"/>
    </location>
</feature>
<evidence type="ECO:0000256" key="1">
    <source>
        <dbReference type="ARBA" id="ARBA00004141"/>
    </source>
</evidence>
<feature type="region of interest" description="Disordered" evidence="9">
    <location>
        <begin position="870"/>
        <end position="963"/>
    </location>
</feature>
<evidence type="ECO:0000256" key="4">
    <source>
        <dbReference type="ARBA" id="ARBA00022989"/>
    </source>
</evidence>
<dbReference type="InterPro" id="IPR003280">
    <property type="entry name" value="2pore_dom_K_chnl"/>
</dbReference>
<dbReference type="Gene3D" id="1.10.287.70">
    <property type="match status" value="2"/>
</dbReference>
<keyword evidence="7 8" id="KW-0407">Ion channel</keyword>
<feature type="transmembrane region" description="Helical" evidence="10">
    <location>
        <begin position="324"/>
        <end position="344"/>
    </location>
</feature>
<keyword evidence="5 8" id="KW-0406">Ion transport</keyword>
<feature type="transmembrane region" description="Helical" evidence="10">
    <location>
        <begin position="159"/>
        <end position="181"/>
    </location>
</feature>
<evidence type="ECO:0000256" key="7">
    <source>
        <dbReference type="ARBA" id="ARBA00023303"/>
    </source>
</evidence>
<keyword evidence="3 8" id="KW-0812">Transmembrane</keyword>
<dbReference type="PANTHER" id="PTHR11003:SF342">
    <property type="entry name" value="OUTWARD-RECTIFIER POTASSIUM CHANNEL TOK1"/>
    <property type="match status" value="1"/>
</dbReference>
<dbReference type="SUPFAM" id="SSF81324">
    <property type="entry name" value="Voltage-gated potassium channels"/>
    <property type="match status" value="2"/>
</dbReference>
<evidence type="ECO:0000256" key="8">
    <source>
        <dbReference type="RuleBase" id="RU003857"/>
    </source>
</evidence>
<dbReference type="Pfam" id="PF07885">
    <property type="entry name" value="Ion_trans_2"/>
    <property type="match status" value="2"/>
</dbReference>
<feature type="compositionally biased region" description="Pro residues" evidence="9">
    <location>
        <begin position="404"/>
        <end position="414"/>
    </location>
</feature>
<dbReference type="OrthoDB" id="297496at2759"/>
<evidence type="ECO:0000313" key="12">
    <source>
        <dbReference type="EMBL" id="KIM33982.1"/>
    </source>
</evidence>
<dbReference type="STRING" id="933852.A0A0C2XYQ0"/>
<feature type="transmembrane region" description="Helical" evidence="10">
    <location>
        <begin position="570"/>
        <end position="588"/>
    </location>
</feature>
<evidence type="ECO:0000259" key="11">
    <source>
        <dbReference type="Pfam" id="PF07885"/>
    </source>
</evidence>
<dbReference type="AlphaFoldDB" id="A0A0C2XYQ0"/>
<dbReference type="GO" id="GO:0005886">
    <property type="term" value="C:plasma membrane"/>
    <property type="evidence" value="ECO:0007669"/>
    <property type="project" value="TreeGrafter"/>
</dbReference>
<feature type="compositionally biased region" description="Polar residues" evidence="9">
    <location>
        <begin position="672"/>
        <end position="685"/>
    </location>
</feature>
<evidence type="ECO:0000313" key="13">
    <source>
        <dbReference type="Proteomes" id="UP000054097"/>
    </source>
</evidence>
<evidence type="ECO:0000256" key="10">
    <source>
        <dbReference type="SAM" id="Phobius"/>
    </source>
</evidence>
<feature type="transmembrane region" description="Helical" evidence="10">
    <location>
        <begin position="271"/>
        <end position="304"/>
    </location>
</feature>
<gene>
    <name evidence="12" type="ORF">M408DRAFT_88820</name>
</gene>
<evidence type="ECO:0000256" key="3">
    <source>
        <dbReference type="ARBA" id="ARBA00022692"/>
    </source>
</evidence>
<dbReference type="PANTHER" id="PTHR11003">
    <property type="entry name" value="POTASSIUM CHANNEL, SUBFAMILY K"/>
    <property type="match status" value="1"/>
</dbReference>
<dbReference type="EMBL" id="KN824277">
    <property type="protein sequence ID" value="KIM33982.1"/>
    <property type="molecule type" value="Genomic_DNA"/>
</dbReference>
<dbReference type="GO" id="GO:0015271">
    <property type="term" value="F:outward rectifier potassium channel activity"/>
    <property type="evidence" value="ECO:0007669"/>
    <property type="project" value="TreeGrafter"/>
</dbReference>
<name>A0A0C2XYQ0_SERVB</name>
<feature type="compositionally biased region" description="Basic and acidic residues" evidence="9">
    <location>
        <begin position="477"/>
        <end position="487"/>
    </location>
</feature>
<dbReference type="PRINTS" id="PR01333">
    <property type="entry name" value="2POREKCHANEL"/>
</dbReference>
<keyword evidence="13" id="KW-1185">Reference proteome</keyword>
<protein>
    <recommendedName>
        <fullName evidence="11">Potassium channel domain-containing protein</fullName>
    </recommendedName>
</protein>
<evidence type="ECO:0000256" key="5">
    <source>
        <dbReference type="ARBA" id="ARBA00023065"/>
    </source>
</evidence>
<organism evidence="12 13">
    <name type="scientific">Serendipita vermifera MAFF 305830</name>
    <dbReference type="NCBI Taxonomy" id="933852"/>
    <lineage>
        <taxon>Eukaryota</taxon>
        <taxon>Fungi</taxon>
        <taxon>Dikarya</taxon>
        <taxon>Basidiomycota</taxon>
        <taxon>Agaricomycotina</taxon>
        <taxon>Agaricomycetes</taxon>
        <taxon>Sebacinales</taxon>
        <taxon>Serendipitaceae</taxon>
        <taxon>Serendipita</taxon>
    </lineage>
</organism>
<sequence>MSLLPTIVSILTFNYRKNFRDSEEGNKNDEKGQPADHRIDIPSPDSQRDNGISSSSEKLTNERPPRRKPRRTTSISSTSVAVAKKPYTWSRRALRATRKFVFEPDKGLEEGYAPKYRYLPILSGLIVPFSILLEVPGLTEHWYQRQEGLEVIEYQANPTLLNIGLGFSIASAVIANICLILRFLERRIGSATVAAICFLLIHDAINITALIWFGVVHAVDDGFTYSQAYYVTLASTIVSLVVTTTLIIDYLRTKDFTKSGSGLTRKQRSLVIIVMVLLTYLGFGALVYCYILGIAFLDALYFSVCSSLTIGFGDISPSTPGSQVFSVFYNTFGILNTGLAIAIARETIIEAFEQSYRNRKHAIMARRKMHREMHAKQHAVKHGLWLTAHKVNDHLPVGTDIPVSPHPPTPPAPQPSLKGDSKEKLSRPKPDPTQTGSPTPSAVEKGAGAEELVDDPYYAEKLEEEVDKEGETAPDAVADKEPKERPHPVKHTTGASTKSKQSTETSGKEKGGNDSRGIGEVVTDQREEAQEQVRKIDDHMVAGFEDEESEYIKFRQNMVKEAKKEFRAKLSVSWSLFFIFWFVGGAIFMASEGWTYGTAIYFCFTAFSTIGYGDVAPKSGPGRVCFIAWSLLGVGTMTILISVLSEAYQSRYSTMLHNGLFDKAIRNYQNKTHTNKQSSQPSTPNYDKDAMSPDELRQALGDTRLEMAAIPPKIIAQAKVFHAHLQYVLTHNTQDKPPPGLQRALDELMDEEAMNEELRKEVLQDGEARRTLFMMSFERTLKRMVENAERISKLIEEHDALEEGLDYGAERGDNGNDDNFNETNDDDGDDGFTESPRNERFGDKTDCDQRQRSTLGNWAKLRSGLLSAKALRSSANRRSSRANVPYMHERGSQSEPRLTVTEEEEEGDVDERHPKEKKGTGINRPSFRKSKSRPPPLDNQPSQPSGVRFADNPYGDSQNAVED</sequence>
<feature type="domain" description="Potassium channel" evidence="11">
    <location>
        <begin position="577"/>
        <end position="648"/>
    </location>
</feature>
<keyword evidence="4 10" id="KW-1133">Transmembrane helix</keyword>
<dbReference type="HOGENOM" id="CLU_009214_1_0_1"/>
<feature type="compositionally biased region" description="Polar residues" evidence="9">
    <location>
        <begin position="493"/>
        <end position="505"/>
    </location>
</feature>
<feature type="compositionally biased region" description="Basic and acidic residues" evidence="9">
    <location>
        <begin position="836"/>
        <end position="849"/>
    </location>
</feature>
<evidence type="ECO:0000256" key="2">
    <source>
        <dbReference type="ARBA" id="ARBA00022448"/>
    </source>
</evidence>
<evidence type="ECO:0000256" key="6">
    <source>
        <dbReference type="ARBA" id="ARBA00023136"/>
    </source>
</evidence>
<accession>A0A0C2XYQ0</accession>